<dbReference type="Pfam" id="PF07993">
    <property type="entry name" value="NAD_binding_4"/>
    <property type="match status" value="1"/>
</dbReference>
<dbReference type="GO" id="GO:0010345">
    <property type="term" value="P:suberin biosynthetic process"/>
    <property type="evidence" value="ECO:0007669"/>
    <property type="project" value="TreeGrafter"/>
</dbReference>
<dbReference type="EC" id="1.2.1.84" evidence="4"/>
<dbReference type="PANTHER" id="PTHR11011:SF45">
    <property type="entry name" value="FATTY ACYL-COA REDUCTASE CG8306-RELATED"/>
    <property type="match status" value="1"/>
</dbReference>
<dbReference type="InterPro" id="IPR036291">
    <property type="entry name" value="NAD(P)-bd_dom_sf"/>
</dbReference>
<comment type="similarity">
    <text evidence="1 4">Belongs to the fatty acyl-CoA reductase family.</text>
</comment>
<dbReference type="EMBL" id="JAMRDG010000001">
    <property type="protein sequence ID" value="KAJ3702706.1"/>
    <property type="molecule type" value="Genomic_DNA"/>
</dbReference>
<dbReference type="AlphaFoldDB" id="A0AAD5ZRI3"/>
<feature type="domain" description="Fatty acyl-CoA reductase C-terminal" evidence="5">
    <location>
        <begin position="499"/>
        <end position="571"/>
    </location>
</feature>
<dbReference type="GO" id="GO:0080019">
    <property type="term" value="F:alcohol-forming very long-chain fatty acyl-CoA reductase activity"/>
    <property type="evidence" value="ECO:0007669"/>
    <property type="project" value="InterPro"/>
</dbReference>
<comment type="function">
    <text evidence="4">Catalyzes the reduction of fatty acyl-CoA to fatty alcohols.</text>
</comment>
<dbReference type="InterPro" id="IPR026055">
    <property type="entry name" value="FAR"/>
</dbReference>
<reference evidence="7 8" key="1">
    <citation type="journal article" date="2022" name="Cell">
        <title>Repeat-based holocentromeres influence genome architecture and karyotype evolution.</title>
        <authorList>
            <person name="Hofstatter P.G."/>
            <person name="Thangavel G."/>
            <person name="Lux T."/>
            <person name="Neumann P."/>
            <person name="Vondrak T."/>
            <person name="Novak P."/>
            <person name="Zhang M."/>
            <person name="Costa L."/>
            <person name="Castellani M."/>
            <person name="Scott A."/>
            <person name="Toegelov H."/>
            <person name="Fuchs J."/>
            <person name="Mata-Sucre Y."/>
            <person name="Dias Y."/>
            <person name="Vanzela A.L.L."/>
            <person name="Huettel B."/>
            <person name="Almeida C.C.S."/>
            <person name="Simkova H."/>
            <person name="Souza G."/>
            <person name="Pedrosa-Harand A."/>
            <person name="Macas J."/>
            <person name="Mayer K.F.X."/>
            <person name="Houben A."/>
            <person name="Marques A."/>
        </authorList>
    </citation>
    <scope>NUCLEOTIDE SEQUENCE [LARGE SCALE GENOMIC DNA]</scope>
    <source>
        <strain evidence="7">RhyTen1mFocal</strain>
    </source>
</reference>
<dbReference type="PANTHER" id="PTHR11011">
    <property type="entry name" value="MALE STERILITY PROTEIN 2-RELATED"/>
    <property type="match status" value="1"/>
</dbReference>
<keyword evidence="8" id="KW-1185">Reference proteome</keyword>
<keyword evidence="2 4" id="KW-0444">Lipid biosynthesis</keyword>
<evidence type="ECO:0000256" key="3">
    <source>
        <dbReference type="ARBA" id="ARBA00023098"/>
    </source>
</evidence>
<dbReference type="GO" id="GO:0035336">
    <property type="term" value="P:long-chain fatty-acyl-CoA metabolic process"/>
    <property type="evidence" value="ECO:0007669"/>
    <property type="project" value="TreeGrafter"/>
</dbReference>
<dbReference type="Proteomes" id="UP001210211">
    <property type="component" value="Unassembled WGS sequence"/>
</dbReference>
<dbReference type="InterPro" id="IPR013120">
    <property type="entry name" value="FAR_NAD-bd"/>
</dbReference>
<dbReference type="Gene3D" id="3.40.50.720">
    <property type="entry name" value="NAD(P)-binding Rossmann-like Domain"/>
    <property type="match status" value="1"/>
</dbReference>
<dbReference type="CDD" id="cd09071">
    <property type="entry name" value="FAR_C"/>
    <property type="match status" value="1"/>
</dbReference>
<comment type="caution">
    <text evidence="7">The sequence shown here is derived from an EMBL/GenBank/DDBJ whole genome shotgun (WGS) entry which is preliminary data.</text>
</comment>
<feature type="domain" description="Thioester reductase (TE)" evidence="6">
    <location>
        <begin position="99"/>
        <end position="400"/>
    </location>
</feature>
<evidence type="ECO:0000256" key="4">
    <source>
        <dbReference type="RuleBase" id="RU363097"/>
    </source>
</evidence>
<protein>
    <recommendedName>
        <fullName evidence="4">Fatty acyl-CoA reductase</fullName>
        <ecNumber evidence="4">1.2.1.84</ecNumber>
    </recommendedName>
</protein>
<dbReference type="SUPFAM" id="SSF51735">
    <property type="entry name" value="NAD(P)-binding Rossmann-fold domains"/>
    <property type="match status" value="1"/>
</dbReference>
<dbReference type="GO" id="GO:0102965">
    <property type="term" value="F:alcohol-forming long-chain fatty acyl-CoA reductase activity"/>
    <property type="evidence" value="ECO:0007669"/>
    <property type="project" value="UniProtKB-EC"/>
</dbReference>
<name>A0AAD5ZRI3_9POAL</name>
<organism evidence="7 8">
    <name type="scientific">Rhynchospora tenuis</name>
    <dbReference type="NCBI Taxonomy" id="198213"/>
    <lineage>
        <taxon>Eukaryota</taxon>
        <taxon>Viridiplantae</taxon>
        <taxon>Streptophyta</taxon>
        <taxon>Embryophyta</taxon>
        <taxon>Tracheophyta</taxon>
        <taxon>Spermatophyta</taxon>
        <taxon>Magnoliopsida</taxon>
        <taxon>Liliopsida</taxon>
        <taxon>Poales</taxon>
        <taxon>Cyperaceae</taxon>
        <taxon>Cyperoideae</taxon>
        <taxon>Rhynchosporeae</taxon>
        <taxon>Rhynchospora</taxon>
    </lineage>
</organism>
<dbReference type="Pfam" id="PF03015">
    <property type="entry name" value="Sterile"/>
    <property type="match status" value="1"/>
</dbReference>
<keyword evidence="4" id="KW-0521">NADP</keyword>
<gene>
    <name evidence="7" type="ORF">LUZ61_006411</name>
</gene>
<dbReference type="CDD" id="cd05236">
    <property type="entry name" value="FAR-N_SDR_e"/>
    <property type="match status" value="1"/>
</dbReference>
<evidence type="ECO:0000313" key="8">
    <source>
        <dbReference type="Proteomes" id="UP001210211"/>
    </source>
</evidence>
<evidence type="ECO:0000256" key="2">
    <source>
        <dbReference type="ARBA" id="ARBA00022516"/>
    </source>
</evidence>
<keyword evidence="4" id="KW-0560">Oxidoreductase</keyword>
<dbReference type="InterPro" id="IPR033640">
    <property type="entry name" value="FAR_C"/>
</dbReference>
<proteinExistence type="inferred from homology"/>
<accession>A0AAD5ZRI3</accession>
<evidence type="ECO:0000256" key="1">
    <source>
        <dbReference type="ARBA" id="ARBA00005928"/>
    </source>
</evidence>
<comment type="catalytic activity">
    <reaction evidence="4">
        <text>a long-chain fatty acyl-CoA + 2 NADPH + 2 H(+) = a long-chain primary fatty alcohol + 2 NADP(+) + CoA</text>
        <dbReference type="Rhea" id="RHEA:52716"/>
        <dbReference type="ChEBI" id="CHEBI:15378"/>
        <dbReference type="ChEBI" id="CHEBI:57287"/>
        <dbReference type="ChEBI" id="CHEBI:57783"/>
        <dbReference type="ChEBI" id="CHEBI:58349"/>
        <dbReference type="ChEBI" id="CHEBI:77396"/>
        <dbReference type="ChEBI" id="CHEBI:83139"/>
        <dbReference type="EC" id="1.2.1.84"/>
    </reaction>
</comment>
<evidence type="ECO:0000259" key="5">
    <source>
        <dbReference type="Pfam" id="PF03015"/>
    </source>
</evidence>
<keyword evidence="3 4" id="KW-0443">Lipid metabolism</keyword>
<evidence type="ECO:0000259" key="6">
    <source>
        <dbReference type="Pfam" id="PF07993"/>
    </source>
</evidence>
<evidence type="ECO:0000313" key="7">
    <source>
        <dbReference type="EMBL" id="KAJ3702706.1"/>
    </source>
</evidence>
<sequence length="577" mass="64909">MESSCLNYSHVLSKSPSVFSSQKVKLQQWSTFPFPLQKNHTSKITSFYLNGAFSASNRKSYIFPKCQAISIDKAFCARSEIGNEGIGIVSFLQGKNFLITGATGFLAKVLIEKILRTNPDVGKFYIIIKAKDDEAAKERLINEIVNTELFKSLQEIHGNNYREFMLKKIIPVLGNVRETGIGIKPEIAREIAEEVDIIVNSAANTTFDERYDVALDINTLGPYRLMSFAKRMKRLKLFLQVSTAYVNGQRQGVISERPFCLGDTITSEMSSSKICPVLDIEEEIKLAFSSTAKDDASNVQEMKDLGLKRAKLYGWQDTYVFTKAMGEMVINSMRGEIPVVTIRPSVIESTLKEPFPGWMEGNRMMDPIVLYYGKGQLTGFLVETRGVLDVVPADMVVNATVAAMAKHGSCTDPGMHIYHVASSNVNPLVFSHLADIMFEHFSASPYMDPTGQPIQVQPMKLFHEMSKFSDFIYADAMEKSAKLAGPVSNDRVSDRLKALCMKLVEQAKYLATIYEPYTFYGGRFDNKNTEELIDEMSEEERENFQFDVESINWKDYIANVHIPGLRKHVKKGRGTKP</sequence>